<dbReference type="PANTHER" id="PTHR13887:SF41">
    <property type="entry name" value="THIOREDOXIN SUPERFAMILY PROTEIN"/>
    <property type="match status" value="1"/>
</dbReference>
<feature type="domain" description="DSBA-like thioredoxin" evidence="1">
    <location>
        <begin position="6"/>
        <end position="207"/>
    </location>
</feature>
<dbReference type="SUPFAM" id="SSF52833">
    <property type="entry name" value="Thioredoxin-like"/>
    <property type="match status" value="1"/>
</dbReference>
<dbReference type="RefSeq" id="WP_016353102.1">
    <property type="nucleotide sequence ID" value="NC_021291.1"/>
</dbReference>
<dbReference type="OrthoDB" id="9799122at2"/>
<keyword evidence="3" id="KW-1185">Reference proteome</keyword>
<dbReference type="PATRIC" id="fig|1260251.3.peg.706"/>
<proteinExistence type="predicted"/>
<dbReference type="InterPro" id="IPR001853">
    <property type="entry name" value="DSBA-like_thioredoxin_dom"/>
</dbReference>
<organism evidence="2 3">
    <name type="scientific">Spiribacter salinus M19-40</name>
    <dbReference type="NCBI Taxonomy" id="1260251"/>
    <lineage>
        <taxon>Bacteria</taxon>
        <taxon>Pseudomonadati</taxon>
        <taxon>Pseudomonadota</taxon>
        <taxon>Gammaproteobacteria</taxon>
        <taxon>Chromatiales</taxon>
        <taxon>Ectothiorhodospiraceae</taxon>
        <taxon>Spiribacter</taxon>
    </lineage>
</organism>
<dbReference type="CDD" id="cd03024">
    <property type="entry name" value="DsbA_FrnE"/>
    <property type="match status" value="1"/>
</dbReference>
<dbReference type="EMBL" id="CP005963">
    <property type="protein sequence ID" value="AGM40795.1"/>
    <property type="molecule type" value="Genomic_DNA"/>
</dbReference>
<dbReference type="KEGG" id="ssal:SPISAL_03505"/>
<evidence type="ECO:0000259" key="1">
    <source>
        <dbReference type="Pfam" id="PF01323"/>
    </source>
</evidence>
<dbReference type="Gene3D" id="3.40.30.10">
    <property type="entry name" value="Glutaredoxin"/>
    <property type="match status" value="1"/>
</dbReference>
<dbReference type="InterPro" id="IPR036249">
    <property type="entry name" value="Thioredoxin-like_sf"/>
</dbReference>
<dbReference type="AlphaFoldDB" id="R4V716"/>
<protein>
    <recommendedName>
        <fullName evidence="1">DSBA-like thioredoxin domain-containing protein</fullName>
    </recommendedName>
</protein>
<dbReference type="Proteomes" id="UP000017881">
    <property type="component" value="Chromosome"/>
</dbReference>
<gene>
    <name evidence="2" type="ORF">SPISAL_03505</name>
</gene>
<dbReference type="HOGENOM" id="CLU_069253_0_4_6"/>
<dbReference type="PANTHER" id="PTHR13887">
    <property type="entry name" value="GLUTATHIONE S-TRANSFERASE KAPPA"/>
    <property type="match status" value="1"/>
</dbReference>
<evidence type="ECO:0000313" key="2">
    <source>
        <dbReference type="EMBL" id="AGM40795.1"/>
    </source>
</evidence>
<dbReference type="eggNOG" id="COG2761">
    <property type="taxonomic scope" value="Bacteria"/>
</dbReference>
<dbReference type="GO" id="GO:0016491">
    <property type="term" value="F:oxidoreductase activity"/>
    <property type="evidence" value="ECO:0007669"/>
    <property type="project" value="InterPro"/>
</dbReference>
<evidence type="ECO:0000313" key="3">
    <source>
        <dbReference type="Proteomes" id="UP000017881"/>
    </source>
</evidence>
<dbReference type="Pfam" id="PF01323">
    <property type="entry name" value="DSBA"/>
    <property type="match status" value="1"/>
</dbReference>
<sequence length="216" mass="23781">MQTLRIDLVSDIACPWCAIGYRRLEQALEMLNDEIDVELVWQPFELNPDMPPEGEPILDHLCRKYGQDADSIEQMQGEMINLASDLGLNFDGARARRAHNTFDAHRVLAWAAEQGQETALQLALFDAYFGDAKAPSDPVVLREAAQQVGLDGDAAEAVARSERYAETVRAAEQRFIQAGVSAVPGFVIDGRYLISGAQPATQLADAIRQIANDTHD</sequence>
<reference evidence="2 3" key="1">
    <citation type="journal article" date="2013" name="Genome Announc.">
        <title>Draft Genome of Spiribacter salinus M19-40, an Abundant Gammaproteobacterium in Aquatic Hypersaline Environments.</title>
        <authorList>
            <person name="Leon M.J."/>
            <person name="Ghai R."/>
            <person name="Fernandez A.B."/>
            <person name="Sanchez-Porro C."/>
            <person name="Rodriguez-Valera F."/>
            <person name="Ventosa A."/>
        </authorList>
    </citation>
    <scope>NUCLEOTIDE SEQUENCE [LARGE SCALE GENOMIC DNA]</scope>
    <source>
        <strain evidence="2">M19-40</strain>
    </source>
</reference>
<accession>R4V716</accession>
<name>R4V716_9GAMM</name>